<dbReference type="VEuPathDB" id="TriTrypDB:Tb927.7.4370"/>
<dbReference type="GeneID" id="3658645"/>
<evidence type="ECO:0000256" key="1">
    <source>
        <dbReference type="SAM" id="MobiDB-lite"/>
    </source>
</evidence>
<dbReference type="PaxDb" id="5691-AAZ12501"/>
<evidence type="ECO:0000313" key="3">
    <source>
        <dbReference type="EMBL" id="AAZ12501.1"/>
    </source>
</evidence>
<evidence type="ECO:0000313" key="4">
    <source>
        <dbReference type="Proteomes" id="UP000008524"/>
    </source>
</evidence>
<reference evidence="3 4" key="2">
    <citation type="journal article" date="2005" name="Science">
        <title>The genome of the African trypanosome Trypanosoma brucei.</title>
        <authorList>
            <person name="Berriman M."/>
            <person name="Ghedin E."/>
            <person name="Hertz-Fowler C."/>
            <person name="Blandin G."/>
            <person name="Renauld H."/>
            <person name="Bartholomeu D.C."/>
            <person name="Lennard N.J."/>
            <person name="Caler E."/>
            <person name="Hamlin N.E."/>
            <person name="Haas B."/>
            <person name="Bohme U."/>
            <person name="Hannick L."/>
            <person name="Aslett M.A."/>
            <person name="Shallom J."/>
            <person name="Marcello L."/>
            <person name="Hou L."/>
            <person name="Wickstead B."/>
            <person name="Alsmark U.C."/>
            <person name="Arrowsmith C."/>
            <person name="Atkin R.J."/>
            <person name="Barron A.J."/>
            <person name="Bringaud F."/>
            <person name="Brooks K."/>
            <person name="Carrington M."/>
            <person name="Cherevach I."/>
            <person name="Chillingworth T.J."/>
            <person name="Churcher C."/>
            <person name="Clark L.N."/>
            <person name="Corton C.H."/>
            <person name="Cronin A."/>
            <person name="Davies R.M."/>
            <person name="Doggett J."/>
            <person name="Djikeng A."/>
            <person name="Feldblyum T."/>
            <person name="Field M.C."/>
            <person name="Fraser A."/>
            <person name="Goodhead I."/>
            <person name="Hance Z."/>
            <person name="Harper D."/>
            <person name="Harris B.R."/>
            <person name="Hauser H."/>
            <person name="Hostetler J."/>
            <person name="Ivens A."/>
            <person name="Jagels K."/>
            <person name="Johnson D."/>
            <person name="Johnson J."/>
            <person name="Jones K."/>
            <person name="Kerhornou A.X."/>
            <person name="Koo H."/>
            <person name="Larke N."/>
            <person name="Landfear S."/>
            <person name="Larkin C."/>
            <person name="Leech V."/>
            <person name="Line A."/>
            <person name="Lord A."/>
            <person name="Macleod A."/>
            <person name="Mooney P.J."/>
            <person name="Moule S."/>
            <person name="Martin D.M."/>
            <person name="Morgan G.W."/>
            <person name="Mungall K."/>
            <person name="Norbertczak H."/>
            <person name="Ormond D."/>
            <person name="Pai G."/>
            <person name="Peacock C.S."/>
            <person name="Peterson J."/>
            <person name="Quail M.A."/>
            <person name="Rabbinowitsch E."/>
            <person name="Rajandream M.A."/>
            <person name="Reitter C."/>
            <person name="Salzberg S.L."/>
            <person name="Sanders M."/>
            <person name="Schobel S."/>
            <person name="Sharp S."/>
            <person name="Simmonds M."/>
            <person name="Simpson A.J."/>
            <person name="Tallon L."/>
            <person name="Turner C.M."/>
            <person name="Tait A."/>
            <person name="Tivey A.R."/>
            <person name="Van Aken S."/>
            <person name="Walker D."/>
            <person name="Wanless D."/>
            <person name="Wang S."/>
            <person name="White B."/>
            <person name="White O."/>
            <person name="Whitehead S."/>
            <person name="Woodward J."/>
            <person name="Wortman J."/>
            <person name="Adams M.D."/>
            <person name="Embley T.M."/>
            <person name="Gull K."/>
            <person name="Ullu E."/>
            <person name="Barry J.D."/>
            <person name="Fairlamb A.H."/>
            <person name="Opperdoes F."/>
            <person name="Barrell B.G."/>
            <person name="Donelson J.E."/>
            <person name="Hall N."/>
            <person name="Fraser C.M."/>
            <person name="Melville S.E."/>
            <person name="El-Sayed N.M."/>
        </authorList>
    </citation>
    <scope>NUCLEOTIDE SEQUENCE [LARGE SCALE GENOMIC DNA]</scope>
    <source>
        <strain evidence="3 4">927/4 GUTat10.1</strain>
    </source>
</reference>
<dbReference type="KEGG" id="tbr:Tb927.7.4370"/>
<feature type="compositionally biased region" description="Basic and acidic residues" evidence="1">
    <location>
        <begin position="321"/>
        <end position="330"/>
    </location>
</feature>
<proteinExistence type="predicted"/>
<gene>
    <name evidence="3" type="primary">Tb07.5F10.50</name>
    <name evidence="2" type="ORF">Tb927.7.4370</name>
</gene>
<evidence type="ECO:0000313" key="2">
    <source>
        <dbReference type="EMBL" id="AAX70652.1"/>
    </source>
</evidence>
<name>Q57UR7_TRYB2</name>
<organism evidence="2 4">
    <name type="scientific">Trypanosoma brucei brucei (strain 927/4 GUTat10.1)</name>
    <dbReference type="NCBI Taxonomy" id="185431"/>
    <lineage>
        <taxon>Eukaryota</taxon>
        <taxon>Discoba</taxon>
        <taxon>Euglenozoa</taxon>
        <taxon>Kinetoplastea</taxon>
        <taxon>Metakinetoplastina</taxon>
        <taxon>Trypanosomatida</taxon>
        <taxon>Trypanosomatidae</taxon>
        <taxon>Trypanosoma</taxon>
    </lineage>
</organism>
<accession>D6XIW8</accession>
<protein>
    <submittedName>
        <fullName evidence="2">Uncharacterized protein</fullName>
    </submittedName>
</protein>
<dbReference type="STRING" id="185431.Q57UR7"/>
<sequence>MEGVASSIASVDRHIARIEYYLKRMRQNSVAHTGLVRLPSHGSALKGYHSSLRSGTTAQSQPKSCVSPKKHHHTVKNIEMGLKPEFKSRTDDIKSETKWTPLCKNIEGLTQTHAKHLPKRAESAIVGKDTKQPNMGLRGKSDEYLSRQRRKQSTGFSETNVTSALFLGATTVLGDSPPLMNTTSALLHSGESSFDSLLSKASSASFSSFEYDPAGEFATRTLQWRRAAYGLLASHYEKAFGLLYMAELEEGHSSVTAADLLSVTNLDHRFPHFSTENTSGYARPSALRNDKLNSASASSTHDLIHAERSDRGGSWSHHSILRREPQEDRSSLPNYSKHIPNKQNVGARTPPLGNRCYELLTETQHRDAVVGRTIESQEDEGVTNLLRWAGESADSAAERSAYRLQERRRYLQCQQLLSELQREECAIRGTIESQEDEGVTNLLRWAGESADSAAERSAYRLQERRRYLQCQQLLSELQREECAIRGTIESQEDEGVTNLLRWAGESADSAAERSAYRLQERRRYLQCQQLLSELQREECAIRGTIESQEDEGVTNLLRWAGESADSAAERSAYRLQEQRRYLQCQQLLSELQREECAIRGTIESQEDEGVTNLLRWAGESADSAAERSAYRLQEQRRYLQCQQLLSELQREECAIRGTIESQEDEGVTNLLRWAGESAASAAERSAYRLQEQRRYLQCQQLLSELQREECAIRGTIESQEDEGVTNLLRWAGESADSAAERSAYRLQEQRRYLQCQQLLSELQREECAIRGTIESQEDEGVTNLLRWAGESAASAAERSAYRLQEQRRYLQCQQLLSELQREECAIRGTIESQEDEGVTNLLRWAGESAASAAERSAYRLQEQRRYLQCQQLLSELQREECAIRGTIESQEDEGVTNLLRRVMRSNTLRSGSMLSVDVAGICASSDDKIVLDSEQRANTVLTTVLHELSTTREPLEGAGKSLFGVSDRSGCDISISTTTGAEAIRYSAALEHRVTTPLRVADVADQHELPAVEATYPTAEPTKGYVWTEDQSNQVVSSYSDMVSCVEEQCYISLFKLVQREARNRWHNERAEYYARNEMRWDELNCYRSLVQWPPSLSLCFEEYAGDVAGSGGGHCEIEANNTALFKDEARATEPYTDASLLCKRPHRNEPALSMVKDVTEPLEDPVPAEYQANEQSTGSLVTFDEAEHPKQHEKAVVWSINITDGRCSTPPHLRDRPWAPLLMRKSAVQGSIANDSDFTGYNVKRRKKVRGTECAGTATHGAASASGEARFVTLSRSNPCGSLQVCQKARQQGNTAAPIGYAEIYKLHLRKQRAQSLRGAQHLQPFYSKVTVSFLESAEWRYQKMYVDNYLFPSLSPMRGAPRVRKCADGVCSEVERAASIWDLAGY</sequence>
<dbReference type="Proteomes" id="UP000008524">
    <property type="component" value="Chromosome 7"/>
</dbReference>
<accession>Q57UR7</accession>
<dbReference type="PANTHER" id="PTHR39401:SF1">
    <property type="entry name" value="SNOAL-LIKE DOMAIN-CONTAINING PROTEIN"/>
    <property type="match status" value="1"/>
</dbReference>
<dbReference type="GO" id="GO:0051301">
    <property type="term" value="P:cell division"/>
    <property type="evidence" value="ECO:0000315"/>
    <property type="project" value="GeneDB"/>
</dbReference>
<feature type="compositionally biased region" description="Basic and acidic residues" evidence="1">
    <location>
        <begin position="302"/>
        <end position="311"/>
    </location>
</feature>
<feature type="compositionally biased region" description="Polar residues" evidence="1">
    <location>
        <begin position="51"/>
        <end position="64"/>
    </location>
</feature>
<reference evidence="3" key="1">
    <citation type="journal article" date="2005" name="Science">
        <title>Comparative genomics of trypanosomatid parasitic protozoa.</title>
        <authorList>
            <person name="El-Sayed N.M."/>
            <person name="Myler P.J."/>
            <person name="Blandin G."/>
            <person name="Berriman M."/>
            <person name="Crabtree J."/>
            <person name="Aggarwal G."/>
            <person name="Caler E."/>
            <person name="Renauld H."/>
            <person name="Worthey E.A."/>
            <person name="Hertz-Fowler C."/>
            <person name="Ghedin E."/>
            <person name="Peacock C."/>
            <person name="Bartholomeu D.C."/>
            <person name="Haas B.J."/>
            <person name="Tran A.N."/>
            <person name="Wortman J.R."/>
            <person name="Alsmark U.C."/>
            <person name="Angiuoli S."/>
            <person name="Anupama A."/>
            <person name="Badger J."/>
            <person name="Bringaud F."/>
            <person name="Cadag E."/>
            <person name="Carlton J.M."/>
            <person name="Cerqueira G.C."/>
            <person name="Creasy T."/>
            <person name="Delcher A.L."/>
            <person name="Djikeng A."/>
            <person name="Embley T.M."/>
            <person name="Hauser C."/>
            <person name="Ivens A.C."/>
            <person name="Kummerfeld S.K."/>
            <person name="Pereira-Leal J.B."/>
            <person name="Nilsson D."/>
            <person name="Peterson J."/>
            <person name="Salzberg S.L."/>
            <person name="Shallom J."/>
            <person name="Silva J.C."/>
            <person name="Sundaram J."/>
            <person name="Westenberger S."/>
            <person name="White O."/>
            <person name="Melville S.E."/>
            <person name="Donelson J.E."/>
            <person name="Andersson B."/>
            <person name="Stuart K.D."/>
            <person name="Hall N."/>
        </authorList>
    </citation>
    <scope>NUCLEOTIDE SEQUENCE</scope>
    <source>
        <strain evidence="3">927/4 GUTat10.1</strain>
    </source>
</reference>
<reference evidence="3" key="4">
    <citation type="submission" date="2005-04" db="EMBL/GenBank/DDBJ databases">
        <title>Sequencing, closure, and annotation of Trypanosoma brucei chromosomes 2 through 8.</title>
        <authorList>
            <person name="Ghedin E."/>
            <person name="Blandin G."/>
            <person name="Bartholomeu D."/>
            <person name="Caler E."/>
            <person name="Haas B."/>
            <person name="Hannick L."/>
            <person name="Shallom J."/>
            <person name="Hou L."/>
            <person name="Djikeng A."/>
            <person name="Feldblyum T."/>
            <person name="Hostetler J."/>
            <person name="Johnson J."/>
            <person name="Jones K."/>
            <person name="Koo H.L."/>
            <person name="Larkin C."/>
            <person name="Pai G."/>
            <person name="Peterson J."/>
            <person name="Khalak H.G."/>
            <person name="Salzberg S."/>
            <person name="Simpson A.J."/>
            <person name="Tallon L."/>
            <person name="Van Aken S."/>
            <person name="Wanless D."/>
            <person name="White O."/>
            <person name="Wortman J."/>
            <person name="Fraser C.M."/>
            <person name="El-Sayed N.M.A."/>
        </authorList>
    </citation>
    <scope>NUCLEOTIDE SEQUENCE</scope>
    <source>
        <strain evidence="3">927/4 GUTat10.1</strain>
    </source>
</reference>
<dbReference type="InParanoid" id="Q57UR7"/>
<feature type="compositionally biased region" description="Polar residues" evidence="1">
    <location>
        <begin position="292"/>
        <end position="301"/>
    </location>
</feature>
<dbReference type="PANTHER" id="PTHR39401">
    <property type="entry name" value="SNOAL-LIKE DOMAIN-CONTAINING PROTEIN"/>
    <property type="match status" value="1"/>
</dbReference>
<dbReference type="eggNOG" id="ENOG502S9JK">
    <property type="taxonomic scope" value="Eukaryota"/>
</dbReference>
<dbReference type="OrthoDB" id="249329at2759"/>
<dbReference type="EMBL" id="AC159450">
    <property type="protein sequence ID" value="AAX70652.1"/>
    <property type="molecule type" value="Genomic_DNA"/>
</dbReference>
<dbReference type="AlphaFoldDB" id="Q57UR7"/>
<reference evidence="2" key="3">
    <citation type="submission" date="2005-04" db="EMBL/GenBank/DDBJ databases">
        <title>.</title>
        <authorList>
            <person name="Ghedin E."/>
            <person name="Blandin G."/>
            <person name="Bartholomeu D."/>
            <person name="Caler E."/>
            <person name="Haas B."/>
            <person name="Hannick L."/>
            <person name="Shallom J."/>
            <person name="Hou L."/>
            <person name="Djikeng A."/>
            <person name="Feldblyum T."/>
            <person name="Hostetler J."/>
            <person name="Johnson J."/>
            <person name="Jones K."/>
            <person name="Koo H.L."/>
            <person name="Larkin C."/>
            <person name="Pai G."/>
            <person name="Peterson J."/>
            <person name="Khalak H.G."/>
            <person name="Salzberg S."/>
            <person name="Simpson A.J."/>
            <person name="Tallon L."/>
            <person name="Van Aken S."/>
            <person name="Wanless D."/>
            <person name="White O."/>
            <person name="Wortman J."/>
            <person name="Fraser C.M."/>
            <person name="El-Sayed N.M.A."/>
        </authorList>
    </citation>
    <scope>NUCLEOTIDE SEQUENCE</scope>
    <source>
        <strain evidence="2">GUTat10.1</strain>
    </source>
</reference>
<feature type="region of interest" description="Disordered" evidence="1">
    <location>
        <begin position="292"/>
        <end position="350"/>
    </location>
</feature>
<dbReference type="OMA" id="REECAIR"/>
<dbReference type="RefSeq" id="XP_846060.1">
    <property type="nucleotide sequence ID" value="XM_840967.1"/>
</dbReference>
<dbReference type="EMBL" id="CP000070">
    <property type="protein sequence ID" value="AAZ12501.1"/>
    <property type="molecule type" value="Genomic_DNA"/>
</dbReference>
<dbReference type="GO" id="GO:0036064">
    <property type="term" value="C:ciliary basal body"/>
    <property type="evidence" value="ECO:0000314"/>
    <property type="project" value="GeneDB"/>
</dbReference>
<feature type="region of interest" description="Disordered" evidence="1">
    <location>
        <begin position="49"/>
        <end position="73"/>
    </location>
</feature>
<keyword evidence="4" id="KW-1185">Reference proteome</keyword>